<evidence type="ECO:0000256" key="2">
    <source>
        <dbReference type="ARBA" id="ARBA00022729"/>
    </source>
</evidence>
<dbReference type="EMBL" id="CP015093">
    <property type="protein sequence ID" value="APZ54033.1"/>
    <property type="molecule type" value="Genomic_DNA"/>
</dbReference>
<dbReference type="InterPro" id="IPR001775">
    <property type="entry name" value="GspD/PilQ"/>
</dbReference>
<sequence length="245" mass="26378">MSAIATQRSTRLLSTPSIMTLNNQEAEIVVAQNVPFVTGAYSTVGESAVENPFQTVERQDVGLTLTVTPQINADRTVKMTIEQEVSNLTESESAAGSEITAKRALSTTVLVRDGNVILLGGLLENGSGTQAQKVPGLAELPVVGGLFRGRNANRDQRVLLVLLRPQVVNSEEEGKRLSRAIARKSREASLAIQPMDDGRYPAVPPAGLPFDGADLNQPFDAGFVDDVAQRRNYPPLPSRLRFDGQ</sequence>
<dbReference type="Proteomes" id="UP000187059">
    <property type="component" value="Chromosome"/>
</dbReference>
<evidence type="ECO:0000313" key="6">
    <source>
        <dbReference type="EMBL" id="APZ54033.1"/>
    </source>
</evidence>
<reference evidence="6 7" key="1">
    <citation type="submission" date="2016-04" db="EMBL/GenBank/DDBJ databases">
        <title>Deep-sea bacteria in the southern Pacific.</title>
        <authorList>
            <person name="Tang K."/>
        </authorList>
    </citation>
    <scope>NUCLEOTIDE SEQUENCE [LARGE SCALE GENOMIC DNA]</scope>
    <source>
        <strain evidence="6 7">JLT2014</strain>
    </source>
</reference>
<organism evidence="6 7">
    <name type="scientific">Salipiger abyssi</name>
    <dbReference type="NCBI Taxonomy" id="1250539"/>
    <lineage>
        <taxon>Bacteria</taxon>
        <taxon>Pseudomonadati</taxon>
        <taxon>Pseudomonadota</taxon>
        <taxon>Alphaproteobacteria</taxon>
        <taxon>Rhodobacterales</taxon>
        <taxon>Roseobacteraceae</taxon>
        <taxon>Salipiger</taxon>
    </lineage>
</organism>
<comment type="similarity">
    <text evidence="4">Belongs to the bacterial secretin family.</text>
</comment>
<protein>
    <submittedName>
        <fullName evidence="6">Type II and III secretion system protein</fullName>
    </submittedName>
</protein>
<keyword evidence="3" id="KW-0472">Membrane</keyword>
<dbReference type="STRING" id="1250539.Ga0080574_TMP3699"/>
<dbReference type="PRINTS" id="PR01032">
    <property type="entry name" value="PHAGEIV"/>
</dbReference>
<dbReference type="GO" id="GO:0016020">
    <property type="term" value="C:membrane"/>
    <property type="evidence" value="ECO:0007669"/>
    <property type="project" value="UniProtKB-SubCell"/>
</dbReference>
<evidence type="ECO:0000256" key="4">
    <source>
        <dbReference type="RuleBase" id="RU004003"/>
    </source>
</evidence>
<dbReference type="GO" id="GO:0015627">
    <property type="term" value="C:type II protein secretion system complex"/>
    <property type="evidence" value="ECO:0007669"/>
    <property type="project" value="TreeGrafter"/>
</dbReference>
<evidence type="ECO:0000313" key="7">
    <source>
        <dbReference type="Proteomes" id="UP000187059"/>
    </source>
</evidence>
<evidence type="ECO:0000256" key="3">
    <source>
        <dbReference type="ARBA" id="ARBA00023136"/>
    </source>
</evidence>
<gene>
    <name evidence="6" type="ORF">Ga0080574_TMP3699</name>
</gene>
<dbReference type="KEGG" id="paby:Ga0080574_TMP3699"/>
<name>A0A1P8UXA5_9RHOB</name>
<dbReference type="AlphaFoldDB" id="A0A1P8UXA5"/>
<accession>A0A1P8UXA5</accession>
<comment type="subcellular location">
    <subcellularLocation>
        <location evidence="1">Membrane</location>
    </subcellularLocation>
</comment>
<keyword evidence="2" id="KW-0732">Signal</keyword>
<feature type="domain" description="Type II/III secretion system secretin-like" evidence="5">
    <location>
        <begin position="4"/>
        <end position="168"/>
    </location>
</feature>
<dbReference type="PRINTS" id="PR00811">
    <property type="entry name" value="BCTERIALGSPD"/>
</dbReference>
<dbReference type="Pfam" id="PF00263">
    <property type="entry name" value="Secretin"/>
    <property type="match status" value="1"/>
</dbReference>
<dbReference type="InterPro" id="IPR050810">
    <property type="entry name" value="Bact_Secretion_Sys_Channel"/>
</dbReference>
<dbReference type="InterPro" id="IPR004846">
    <property type="entry name" value="T2SS/T3SS_dom"/>
</dbReference>
<dbReference type="PANTHER" id="PTHR30332">
    <property type="entry name" value="PROBABLE GENERAL SECRETION PATHWAY PROTEIN D"/>
    <property type="match status" value="1"/>
</dbReference>
<evidence type="ECO:0000256" key="1">
    <source>
        <dbReference type="ARBA" id="ARBA00004370"/>
    </source>
</evidence>
<proteinExistence type="inferred from homology"/>
<dbReference type="GO" id="GO:0009306">
    <property type="term" value="P:protein secretion"/>
    <property type="evidence" value="ECO:0007669"/>
    <property type="project" value="InterPro"/>
</dbReference>
<evidence type="ECO:0000259" key="5">
    <source>
        <dbReference type="Pfam" id="PF00263"/>
    </source>
</evidence>
<keyword evidence="7" id="KW-1185">Reference proteome</keyword>
<dbReference type="PANTHER" id="PTHR30332:SF24">
    <property type="entry name" value="SECRETIN GSPD-RELATED"/>
    <property type="match status" value="1"/>
</dbReference>